<evidence type="ECO:0000313" key="1">
    <source>
        <dbReference type="EMBL" id="OCB76565.1"/>
    </source>
</evidence>
<dbReference type="SUPFAM" id="SSF51126">
    <property type="entry name" value="Pectin lyase-like"/>
    <property type="match status" value="1"/>
</dbReference>
<organism evidence="1 2">
    <name type="scientific">Flavobacterium crassostreae</name>
    <dbReference type="NCBI Taxonomy" id="1763534"/>
    <lineage>
        <taxon>Bacteria</taxon>
        <taxon>Pseudomonadati</taxon>
        <taxon>Bacteroidota</taxon>
        <taxon>Flavobacteriia</taxon>
        <taxon>Flavobacteriales</taxon>
        <taxon>Flavobacteriaceae</taxon>
        <taxon>Flavobacterium</taxon>
    </lineage>
</organism>
<dbReference type="EMBL" id="LVEP01000022">
    <property type="protein sequence ID" value="OCB76565.1"/>
    <property type="molecule type" value="Genomic_DNA"/>
</dbReference>
<dbReference type="AlphaFoldDB" id="A0A1B9E3Q4"/>
<dbReference type="Proteomes" id="UP000093510">
    <property type="component" value="Unassembled WGS sequence"/>
</dbReference>
<protein>
    <recommendedName>
        <fullName evidence="3">Right handed beta helix domain-containing protein</fullName>
    </recommendedName>
</protein>
<dbReference type="STRING" id="1763534.GCA_001831475_01081"/>
<accession>A0A1B9E3Q4</accession>
<evidence type="ECO:0000313" key="2">
    <source>
        <dbReference type="Proteomes" id="UP000093510"/>
    </source>
</evidence>
<evidence type="ECO:0008006" key="3">
    <source>
        <dbReference type="Google" id="ProtNLM"/>
    </source>
</evidence>
<keyword evidence="2" id="KW-1185">Reference proteome</keyword>
<gene>
    <name evidence="1" type="ORF">LPBF_06435</name>
</gene>
<dbReference type="InterPro" id="IPR011050">
    <property type="entry name" value="Pectin_lyase_fold/virulence"/>
</dbReference>
<proteinExistence type="predicted"/>
<comment type="caution">
    <text evidence="1">The sequence shown here is derived from an EMBL/GenBank/DDBJ whole genome shotgun (WGS) entry which is preliminary data.</text>
</comment>
<reference evidence="1 2" key="1">
    <citation type="submission" date="2016-03" db="EMBL/GenBank/DDBJ databases">
        <authorList>
            <person name="Ploux O."/>
        </authorList>
    </citation>
    <scope>NUCLEOTIDE SEQUENCE [LARGE SCALE GENOMIC DNA]</scope>
    <source>
        <strain evidence="1 2">LPB0076</strain>
    </source>
</reference>
<dbReference type="InterPro" id="IPR012334">
    <property type="entry name" value="Pectin_lyas_fold"/>
</dbReference>
<dbReference type="OrthoDB" id="253409at2"/>
<sequence length="378" mass="42480">MKLIFNFYILLLLQVSCNSQSFIKQRVPLIYKNTNKTSKVIISSEMNILKAKAFQLKQALPKNYDVTGKVDYTTIIQDVIDKNSCVVFPDFPLLINSKGLTLRSNSTLFFGKKSKLFLLGNEEVGYEVLRIHNIKDVSLYAPTIIGERDAHIGTKGEWGMGISIRGSEEVNIYNPNISNCWGDGIYIGTGKGVNKNIVIKNAFLDNNRRNGISVISAINLRIISPLITNTNGINPMAGIDVEPNSNKEELQNINIIDAITFNNKNRGILVALNNFYGTATKDVSINIDNHMDDQSGFGIGMSLDSEDSSVRNSVKGVININNSIWKKNKIDAIQYYDLKNDQIKINFINSIIDNKNTSKAKMNVLKFKYKNFDWVKFK</sequence>
<name>A0A1B9E3Q4_9FLAO</name>
<dbReference type="Gene3D" id="2.160.20.10">
    <property type="entry name" value="Single-stranded right-handed beta-helix, Pectin lyase-like"/>
    <property type="match status" value="1"/>
</dbReference>
<dbReference type="RefSeq" id="WP_066334004.1">
    <property type="nucleotide sequence ID" value="NZ_CP017688.1"/>
</dbReference>